<dbReference type="Gene3D" id="3.40.395.10">
    <property type="entry name" value="Adenoviral Proteinase, Chain A"/>
    <property type="match status" value="1"/>
</dbReference>
<dbReference type="GO" id="GO:0008234">
    <property type="term" value="F:cysteine-type peptidase activity"/>
    <property type="evidence" value="ECO:0007669"/>
    <property type="project" value="InterPro"/>
</dbReference>
<feature type="domain" description="Ubiquitin-like protease family profile" evidence="5">
    <location>
        <begin position="751"/>
        <end position="925"/>
    </location>
</feature>
<evidence type="ECO:0000313" key="7">
    <source>
        <dbReference type="Proteomes" id="UP000015106"/>
    </source>
</evidence>
<protein>
    <recommendedName>
        <fullName evidence="5">Ubiquitin-like protease family profile domain-containing protein</fullName>
    </recommendedName>
</protein>
<dbReference type="AlphaFoldDB" id="A0A8R7TWD1"/>
<dbReference type="Pfam" id="PF02902">
    <property type="entry name" value="Peptidase_C48"/>
    <property type="match status" value="1"/>
</dbReference>
<feature type="compositionally biased region" description="Polar residues" evidence="4">
    <location>
        <begin position="328"/>
        <end position="342"/>
    </location>
</feature>
<sequence>MMGVGELDAAGTTREPEVQAAASTVGHVAELHDPPIVAATDESYMSDEEVMESDIAFNQRFAAKHLREVAKTKLNPSKRRYINETGFGDLTSISPFTAPHDLMEWLTMNIDTDSCELRLSQNKVIVFTRDMVKKVLNIPSGNRPIELFKRHEHCELHNIYHKNGRAPITHTVDVLHRARNDDGDTTKRSWVLLALATVLTPSTGNMVPLEYLKSLEEMDKVTEFAWDEHVLSVAMREVKKCQDKIKSQATSSFWVIYMDHLIFPQAAINKHQLNYSLPRACFVHQIDFDLVLDFDKNKLSLGKASFGECRFRSLLETPYAALPAQGPVGNNSEVAQDQQVSDSPDCDDTQECGAGNININDNQDDVAAKENPTKGSNPTDNGKSTDEDVCGSLDDYLQNPAPFGAELELPSHMAAIYDKHTKLYDAKLKGSPSSYGQMLQAIHCKRMEQLLKDVHVASSSSQEAADVTFDVSPPHSNVVGKSDGHGCRKESSREKVVDEPTTDKVFEPAEGARSNCASSIAHEPNGGDVVELGTGTSAFVSENLARCFETTKEKVSSGEDIEHGHQLSQRNHSMPTSVAGHWSDVPSMSVFQEGTEEYEWWISVLNVDANSNAPTHGNTVTTPKSCDVFYVTPQAPISTEAEVLVYDVTPTSMAPLSSETADGPSKPQEEPVVLVSNREPSPDFNEEKLKSKDEKKLKGKKRVGSPMSAGSKYKKIKIDSKTEAMYQYYVMKRYKMKRGEIEPPFIRIGDFHITYTNFQKSLKPRAQICNEVMSLFVETFNIEQLSSSNKQKKFAFSILMSIQLSVHPEVFDPSVCARELRRVCQNFQISVFDLLFFTILRDGHWIVCVINLLHKEFNMFDSLDNGKFDVAARNLFTNFKRIDTEEPDFKVDLSSFKPVWPLLDYPQQATHFDCGLFSTLYLENFDGKRMKDFKKQNMLDVRKTIASKLFFHPLNKVFPADVHKAIIVA</sequence>
<feature type="region of interest" description="Disordered" evidence="4">
    <location>
        <begin position="654"/>
        <end position="708"/>
    </location>
</feature>
<reference evidence="6" key="3">
    <citation type="submission" date="2022-06" db="UniProtKB">
        <authorList>
            <consortium name="EnsemblPlants"/>
        </authorList>
    </citation>
    <scope>IDENTIFICATION</scope>
</reference>
<dbReference type="PANTHER" id="PTHR34835:SF77">
    <property type="entry name" value="OS08G0365200 PROTEIN"/>
    <property type="match status" value="1"/>
</dbReference>
<feature type="region of interest" description="Disordered" evidence="4">
    <location>
        <begin position="326"/>
        <end position="395"/>
    </location>
</feature>
<dbReference type="EnsemblPlants" id="TuG1812G0300003337.01.T01">
    <property type="protein sequence ID" value="TuG1812G0300003337.01.T01"/>
    <property type="gene ID" value="TuG1812G0300003337.01"/>
</dbReference>
<feature type="region of interest" description="Disordered" evidence="4">
    <location>
        <begin position="470"/>
        <end position="501"/>
    </location>
</feature>
<evidence type="ECO:0000313" key="6">
    <source>
        <dbReference type="EnsemblPlants" id="TuG1812G0300003337.01.T01"/>
    </source>
</evidence>
<dbReference type="InterPro" id="IPR038765">
    <property type="entry name" value="Papain-like_cys_pep_sf"/>
</dbReference>
<dbReference type="PROSITE" id="PS50600">
    <property type="entry name" value="ULP_PROTEASE"/>
    <property type="match status" value="1"/>
</dbReference>
<evidence type="ECO:0000256" key="3">
    <source>
        <dbReference type="ARBA" id="ARBA00022801"/>
    </source>
</evidence>
<feature type="compositionally biased region" description="Basic and acidic residues" evidence="4">
    <location>
        <begin position="482"/>
        <end position="501"/>
    </location>
</feature>
<dbReference type="GO" id="GO:0006508">
    <property type="term" value="P:proteolysis"/>
    <property type="evidence" value="ECO:0007669"/>
    <property type="project" value="UniProtKB-KW"/>
</dbReference>
<evidence type="ECO:0000256" key="2">
    <source>
        <dbReference type="ARBA" id="ARBA00022670"/>
    </source>
</evidence>
<reference evidence="6" key="2">
    <citation type="submission" date="2018-03" db="EMBL/GenBank/DDBJ databases">
        <title>The Triticum urartu genome reveals the dynamic nature of wheat genome evolution.</title>
        <authorList>
            <person name="Ling H."/>
            <person name="Ma B."/>
            <person name="Shi X."/>
            <person name="Liu H."/>
            <person name="Dong L."/>
            <person name="Sun H."/>
            <person name="Cao Y."/>
            <person name="Gao Q."/>
            <person name="Zheng S."/>
            <person name="Li Y."/>
            <person name="Yu Y."/>
            <person name="Du H."/>
            <person name="Qi M."/>
            <person name="Li Y."/>
            <person name="Yu H."/>
            <person name="Cui Y."/>
            <person name="Wang N."/>
            <person name="Chen C."/>
            <person name="Wu H."/>
            <person name="Zhao Y."/>
            <person name="Zhang J."/>
            <person name="Li Y."/>
            <person name="Zhou W."/>
            <person name="Zhang B."/>
            <person name="Hu W."/>
            <person name="Eijk M."/>
            <person name="Tang J."/>
            <person name="Witsenboer H."/>
            <person name="Zhao S."/>
            <person name="Li Z."/>
            <person name="Zhang A."/>
            <person name="Wang D."/>
            <person name="Liang C."/>
        </authorList>
    </citation>
    <scope>NUCLEOTIDE SEQUENCE [LARGE SCALE GENOMIC DNA]</scope>
    <source>
        <strain evidence="6">cv. G1812</strain>
    </source>
</reference>
<feature type="compositionally biased region" description="Basic and acidic residues" evidence="4">
    <location>
        <begin position="685"/>
        <end position="696"/>
    </location>
</feature>
<keyword evidence="2" id="KW-0645">Protease</keyword>
<reference evidence="7" key="1">
    <citation type="journal article" date="2013" name="Nature">
        <title>Draft genome of the wheat A-genome progenitor Triticum urartu.</title>
        <authorList>
            <person name="Ling H.Q."/>
            <person name="Zhao S."/>
            <person name="Liu D."/>
            <person name="Wang J."/>
            <person name="Sun H."/>
            <person name="Zhang C."/>
            <person name="Fan H."/>
            <person name="Li D."/>
            <person name="Dong L."/>
            <person name="Tao Y."/>
            <person name="Gao C."/>
            <person name="Wu H."/>
            <person name="Li Y."/>
            <person name="Cui Y."/>
            <person name="Guo X."/>
            <person name="Zheng S."/>
            <person name="Wang B."/>
            <person name="Yu K."/>
            <person name="Liang Q."/>
            <person name="Yang W."/>
            <person name="Lou X."/>
            <person name="Chen J."/>
            <person name="Feng M."/>
            <person name="Jian J."/>
            <person name="Zhang X."/>
            <person name="Luo G."/>
            <person name="Jiang Y."/>
            <person name="Liu J."/>
            <person name="Wang Z."/>
            <person name="Sha Y."/>
            <person name="Zhang B."/>
            <person name="Wu H."/>
            <person name="Tang D."/>
            <person name="Shen Q."/>
            <person name="Xue P."/>
            <person name="Zou S."/>
            <person name="Wang X."/>
            <person name="Liu X."/>
            <person name="Wang F."/>
            <person name="Yang Y."/>
            <person name="An X."/>
            <person name="Dong Z."/>
            <person name="Zhang K."/>
            <person name="Zhang X."/>
            <person name="Luo M.C."/>
            <person name="Dvorak J."/>
            <person name="Tong Y."/>
            <person name="Wang J."/>
            <person name="Yang H."/>
            <person name="Li Z."/>
            <person name="Wang D."/>
            <person name="Zhang A."/>
            <person name="Wang J."/>
        </authorList>
    </citation>
    <scope>NUCLEOTIDE SEQUENCE</scope>
    <source>
        <strain evidence="7">cv. G1812</strain>
    </source>
</reference>
<evidence type="ECO:0000256" key="4">
    <source>
        <dbReference type="SAM" id="MobiDB-lite"/>
    </source>
</evidence>
<keyword evidence="7" id="KW-1185">Reference proteome</keyword>
<dbReference type="Proteomes" id="UP000015106">
    <property type="component" value="Chromosome 3"/>
</dbReference>
<accession>A0A8R7TWD1</accession>
<dbReference type="PANTHER" id="PTHR34835">
    <property type="entry name" value="OS07G0283600 PROTEIN-RELATED"/>
    <property type="match status" value="1"/>
</dbReference>
<evidence type="ECO:0000256" key="1">
    <source>
        <dbReference type="ARBA" id="ARBA00005234"/>
    </source>
</evidence>
<proteinExistence type="inferred from homology"/>
<dbReference type="Gramene" id="TuG1812G0300003337.01.T01">
    <property type="protein sequence ID" value="TuG1812G0300003337.01.T01"/>
    <property type="gene ID" value="TuG1812G0300003337.01"/>
</dbReference>
<dbReference type="InterPro" id="IPR003653">
    <property type="entry name" value="Peptidase_C48_C"/>
</dbReference>
<organism evidence="6 7">
    <name type="scientific">Triticum urartu</name>
    <name type="common">Red wild einkorn</name>
    <name type="synonym">Crithodium urartu</name>
    <dbReference type="NCBI Taxonomy" id="4572"/>
    <lineage>
        <taxon>Eukaryota</taxon>
        <taxon>Viridiplantae</taxon>
        <taxon>Streptophyta</taxon>
        <taxon>Embryophyta</taxon>
        <taxon>Tracheophyta</taxon>
        <taxon>Spermatophyta</taxon>
        <taxon>Magnoliopsida</taxon>
        <taxon>Liliopsida</taxon>
        <taxon>Poales</taxon>
        <taxon>Poaceae</taxon>
        <taxon>BOP clade</taxon>
        <taxon>Pooideae</taxon>
        <taxon>Triticodae</taxon>
        <taxon>Triticeae</taxon>
        <taxon>Triticinae</taxon>
        <taxon>Triticum</taxon>
    </lineage>
</organism>
<keyword evidence="3" id="KW-0378">Hydrolase</keyword>
<evidence type="ECO:0000259" key="5">
    <source>
        <dbReference type="PROSITE" id="PS50600"/>
    </source>
</evidence>
<comment type="similarity">
    <text evidence="1">Belongs to the peptidase C48 family.</text>
</comment>
<name>A0A8R7TWD1_TRIUA</name>
<feature type="compositionally biased region" description="Polar residues" evidence="4">
    <location>
        <begin position="373"/>
        <end position="382"/>
    </location>
</feature>
<dbReference type="SUPFAM" id="SSF54001">
    <property type="entry name" value="Cysteine proteinases"/>
    <property type="match status" value="1"/>
</dbReference>